<dbReference type="Proteomes" id="UP000270299">
    <property type="component" value="Unassembled WGS sequence"/>
</dbReference>
<evidence type="ECO:0000256" key="1">
    <source>
        <dbReference type="ARBA" id="ARBA00004141"/>
    </source>
</evidence>
<dbReference type="InterPro" id="IPR023494">
    <property type="entry name" value="Cyt_c_bgen_Ccs1/CcsB/ResB"/>
</dbReference>
<dbReference type="AlphaFoldDB" id="A0A3L6ZTQ8"/>
<dbReference type="Pfam" id="PF05140">
    <property type="entry name" value="ResB"/>
    <property type="match status" value="1"/>
</dbReference>
<feature type="transmembrane region" description="Helical" evidence="6">
    <location>
        <begin position="490"/>
        <end position="509"/>
    </location>
</feature>
<dbReference type="GO" id="GO:0017004">
    <property type="term" value="P:cytochrome complex assembly"/>
    <property type="evidence" value="ECO:0007669"/>
    <property type="project" value="UniProtKB-KW"/>
</dbReference>
<feature type="transmembrane region" description="Helical" evidence="6">
    <location>
        <begin position="46"/>
        <end position="64"/>
    </location>
</feature>
<organism evidence="8 9">
    <name type="scientific">Mycetocola manganoxydans</name>
    <dbReference type="NCBI Taxonomy" id="699879"/>
    <lineage>
        <taxon>Bacteria</taxon>
        <taxon>Bacillati</taxon>
        <taxon>Actinomycetota</taxon>
        <taxon>Actinomycetes</taxon>
        <taxon>Micrococcales</taxon>
        <taxon>Microbacteriaceae</taxon>
        <taxon>Mycetocola</taxon>
    </lineage>
</organism>
<keyword evidence="3" id="KW-0201">Cytochrome c-type biogenesis</keyword>
<sequence length="560" mass="60975">MSRPSDYVDAATAQQPKKPDTAIIQPKLGFTGTVRFIWRQVTSMRTALLLLLLLAIASIPGSLVPQRSSDPNGVIQYFTDNPDLAPVLDNIQMFDVYGSVWFSSIYLLLFISLIGCVIPRTKHHYQAMRAKPPRTPARLERLTAHTDITLEGGNAGTAIESAHALLKKSGYRTELYQGRNGDVSVSAERGYLRETGNLLFHTSLVGMLIAVAVGGGVGYAGQRVIVEGQTFVNTLLDYSSFNPGRFYNPDNLPPYSLSLESFDVTHEQKNLDAYGMPIDYAATVTTRTQDGVTEKRTVKVNDPLRFEGTDVYLLGNGYAPTITVRDPNGAVVFTDSIPFLPQDGNLTSLGIVKVPDGLEKQLGMIGFLYPTAFEMETGAYTSTHPDLIFPLLTLNVFSGDLGIDEGVPKSVYALDTDKMKQLLGGDTGRDSIELMPGQSQELPDGLGTITFENANPDAPNTADRDVTTTDFSGSVARFASFDVQQDPAQGWALVFSILIMIGLLTSLFIPRRRVWIKATDNPDGTVRVQYAGLARGEDPGLAEAIDAIASRHRDALGLQR</sequence>
<evidence type="ECO:0000256" key="5">
    <source>
        <dbReference type="ARBA" id="ARBA00023136"/>
    </source>
</evidence>
<dbReference type="OrthoDB" id="3949537at2"/>
<comment type="caution">
    <text evidence="8">The sequence shown here is derived from an EMBL/GenBank/DDBJ whole genome shotgun (WGS) entry which is preliminary data.</text>
</comment>
<feature type="transmembrane region" description="Helical" evidence="6">
    <location>
        <begin position="100"/>
        <end position="119"/>
    </location>
</feature>
<keyword evidence="2 6" id="KW-0812">Transmembrane</keyword>
<evidence type="ECO:0000259" key="7">
    <source>
        <dbReference type="Pfam" id="PF05140"/>
    </source>
</evidence>
<evidence type="ECO:0000256" key="6">
    <source>
        <dbReference type="SAM" id="Phobius"/>
    </source>
</evidence>
<keyword evidence="9" id="KW-1185">Reference proteome</keyword>
<protein>
    <submittedName>
        <fullName evidence="8">Cytochrome c biogenesis protein ResB</fullName>
    </submittedName>
</protein>
<comment type="subcellular location">
    <subcellularLocation>
        <location evidence="1">Membrane</location>
        <topology evidence="1">Multi-pass membrane protein</topology>
    </subcellularLocation>
</comment>
<dbReference type="GO" id="GO:0016020">
    <property type="term" value="C:membrane"/>
    <property type="evidence" value="ECO:0007669"/>
    <property type="project" value="UniProtKB-SubCell"/>
</dbReference>
<dbReference type="EMBL" id="RCUV01000008">
    <property type="protein sequence ID" value="RLP71373.1"/>
    <property type="molecule type" value="Genomic_DNA"/>
</dbReference>
<evidence type="ECO:0000313" key="8">
    <source>
        <dbReference type="EMBL" id="RLP71373.1"/>
    </source>
</evidence>
<evidence type="ECO:0000256" key="4">
    <source>
        <dbReference type="ARBA" id="ARBA00022989"/>
    </source>
</evidence>
<evidence type="ECO:0000256" key="2">
    <source>
        <dbReference type="ARBA" id="ARBA00022692"/>
    </source>
</evidence>
<feature type="domain" description="ResB-like" evidence="7">
    <location>
        <begin position="44"/>
        <end position="545"/>
    </location>
</feature>
<dbReference type="PANTHER" id="PTHR31566:SF0">
    <property type="entry name" value="CYTOCHROME C BIOGENESIS PROTEIN CCS1, CHLOROPLASTIC"/>
    <property type="match status" value="1"/>
</dbReference>
<evidence type="ECO:0000256" key="3">
    <source>
        <dbReference type="ARBA" id="ARBA00022748"/>
    </source>
</evidence>
<name>A0A3L6ZTQ8_9MICO</name>
<feature type="transmembrane region" description="Helical" evidence="6">
    <location>
        <begin position="198"/>
        <end position="220"/>
    </location>
</feature>
<accession>A0A3L6ZTQ8</accession>
<dbReference type="PANTHER" id="PTHR31566">
    <property type="entry name" value="CYTOCHROME C BIOGENESIS PROTEIN CCS1, CHLOROPLASTIC"/>
    <property type="match status" value="1"/>
</dbReference>
<dbReference type="InterPro" id="IPR007816">
    <property type="entry name" value="ResB-like_domain"/>
</dbReference>
<keyword evidence="4 6" id="KW-1133">Transmembrane helix</keyword>
<keyword evidence="5 6" id="KW-0472">Membrane</keyword>
<dbReference type="RefSeq" id="WP_121672889.1">
    <property type="nucleotide sequence ID" value="NZ_BMXM01000004.1"/>
</dbReference>
<proteinExistence type="predicted"/>
<gene>
    <name evidence="8" type="ORF">D9V29_08445</name>
</gene>
<evidence type="ECO:0000313" key="9">
    <source>
        <dbReference type="Proteomes" id="UP000270299"/>
    </source>
</evidence>
<reference evidence="8 9" key="1">
    <citation type="submission" date="2018-10" db="EMBL/GenBank/DDBJ databases">
        <authorList>
            <person name="Li J."/>
        </authorList>
    </citation>
    <scope>NUCLEOTIDE SEQUENCE [LARGE SCALE GENOMIC DNA]</scope>
    <source>
        <strain evidence="8 9">CCTCC AB209002</strain>
    </source>
</reference>